<dbReference type="InterPro" id="IPR038078">
    <property type="entry name" value="PhoU-like_sf"/>
</dbReference>
<dbReference type="AlphaFoldDB" id="A0A1I2LYR2"/>
<gene>
    <name evidence="2" type="ORF">SAMN05216175_101326</name>
</gene>
<organism evidence="2 3">
    <name type="scientific">Neptunomonas qingdaonensis</name>
    <dbReference type="NCBI Taxonomy" id="1045558"/>
    <lineage>
        <taxon>Bacteria</taxon>
        <taxon>Pseudomonadati</taxon>
        <taxon>Pseudomonadota</taxon>
        <taxon>Gammaproteobacteria</taxon>
        <taxon>Oceanospirillales</taxon>
        <taxon>Oceanospirillaceae</taxon>
        <taxon>Neptunomonas</taxon>
    </lineage>
</organism>
<protein>
    <recommendedName>
        <fullName evidence="4">TIGR00153 family protein</fullName>
    </recommendedName>
</protein>
<sequence>MSLRLQIYEISSYTSRELNPIQVKVMVTNNPILQMFARSPFKPMQEHIAKAQACALQLLPFFEAVIADDWEEASKIQHKIAVLEGEADAMKKDVRQHLPNSIFLPVPRTDLLELLRMQDKIANRAKDICGIMLGRQMPVPVEIQDLMLDFVRSALAATEQALQSMNELDELVGTGFRGREVEVVERMLIELDDLEHINDGLEREIRSQLFAIEKQLYPIDAMFLYKVIRWIGDLADRAQQVGSRLQLLLAR</sequence>
<dbReference type="Proteomes" id="UP000198623">
    <property type="component" value="Unassembled WGS sequence"/>
</dbReference>
<evidence type="ECO:0000256" key="1">
    <source>
        <dbReference type="ARBA" id="ARBA00008591"/>
    </source>
</evidence>
<dbReference type="PANTHER" id="PTHR36536">
    <property type="entry name" value="UPF0111 PROTEIN HI_1603"/>
    <property type="match status" value="1"/>
</dbReference>
<dbReference type="STRING" id="1045558.SAMN05216175_101326"/>
<dbReference type="InterPro" id="IPR018445">
    <property type="entry name" value="Put_Phosphate_transp_reg"/>
</dbReference>
<name>A0A1I2LYR2_9GAMM</name>
<reference evidence="3" key="1">
    <citation type="submission" date="2016-10" db="EMBL/GenBank/DDBJ databases">
        <authorList>
            <person name="Varghese N."/>
            <person name="Submissions S."/>
        </authorList>
    </citation>
    <scope>NUCLEOTIDE SEQUENCE [LARGE SCALE GENOMIC DNA]</scope>
    <source>
        <strain evidence="3">CGMCC 1.10971</strain>
    </source>
</reference>
<dbReference type="SUPFAM" id="SSF109755">
    <property type="entry name" value="PhoU-like"/>
    <property type="match status" value="1"/>
</dbReference>
<evidence type="ECO:0000313" key="3">
    <source>
        <dbReference type="Proteomes" id="UP000198623"/>
    </source>
</evidence>
<proteinExistence type="inferred from homology"/>
<keyword evidence="3" id="KW-1185">Reference proteome</keyword>
<accession>A0A1I2LYR2</accession>
<dbReference type="NCBIfam" id="TIGR00153">
    <property type="entry name" value="TIGR00153 family protein"/>
    <property type="match status" value="1"/>
</dbReference>
<comment type="similarity">
    <text evidence="1">Belongs to the UPF0111 family.</text>
</comment>
<dbReference type="EMBL" id="FOOU01000001">
    <property type="protein sequence ID" value="SFF84385.1"/>
    <property type="molecule type" value="Genomic_DNA"/>
</dbReference>
<evidence type="ECO:0008006" key="4">
    <source>
        <dbReference type="Google" id="ProtNLM"/>
    </source>
</evidence>
<dbReference type="Pfam" id="PF01865">
    <property type="entry name" value="PhoU_div"/>
    <property type="match status" value="1"/>
</dbReference>
<dbReference type="PANTHER" id="PTHR36536:SF3">
    <property type="entry name" value="UPF0111 PROTEIN HI_1603"/>
    <property type="match status" value="1"/>
</dbReference>
<evidence type="ECO:0000313" key="2">
    <source>
        <dbReference type="EMBL" id="SFF84385.1"/>
    </source>
</evidence>
<dbReference type="Gene3D" id="1.20.58.220">
    <property type="entry name" value="Phosphate transport system protein phou homolog 2, domain 2"/>
    <property type="match status" value="1"/>
</dbReference>
<dbReference type="InterPro" id="IPR002727">
    <property type="entry name" value="DUF47"/>
</dbReference>